<keyword evidence="3" id="KW-0677">Repeat</keyword>
<gene>
    <name evidence="6" type="ORF">DKX38_007006</name>
</gene>
<organism evidence="6 7">
    <name type="scientific">Salix brachista</name>
    <dbReference type="NCBI Taxonomy" id="2182728"/>
    <lineage>
        <taxon>Eukaryota</taxon>
        <taxon>Viridiplantae</taxon>
        <taxon>Streptophyta</taxon>
        <taxon>Embryophyta</taxon>
        <taxon>Tracheophyta</taxon>
        <taxon>Spermatophyta</taxon>
        <taxon>Magnoliopsida</taxon>
        <taxon>eudicotyledons</taxon>
        <taxon>Gunneridae</taxon>
        <taxon>Pentapetalae</taxon>
        <taxon>rosids</taxon>
        <taxon>fabids</taxon>
        <taxon>Malpighiales</taxon>
        <taxon>Salicaceae</taxon>
        <taxon>Saliceae</taxon>
        <taxon>Salix</taxon>
    </lineage>
</organism>
<dbReference type="AlphaFoldDB" id="A0A5N5MM83"/>
<dbReference type="PANTHER" id="PTHR48060:SF17">
    <property type="entry name" value="LRR RECEPTOR-LIKE SERINE_THREONINE-PROTEIN KINASE IRK-RELATED"/>
    <property type="match status" value="1"/>
</dbReference>
<dbReference type="SUPFAM" id="SSF52058">
    <property type="entry name" value="L domain-like"/>
    <property type="match status" value="1"/>
</dbReference>
<dbReference type="Pfam" id="PF08263">
    <property type="entry name" value="LRRNT_2"/>
    <property type="match status" value="1"/>
</dbReference>
<evidence type="ECO:0000256" key="1">
    <source>
        <dbReference type="ARBA" id="ARBA00022614"/>
    </source>
</evidence>
<dbReference type="Proteomes" id="UP000326939">
    <property type="component" value="Chromosome 5"/>
</dbReference>
<sequence length="191" mass="21094">MKMMMGKMWAWMLLTTLLTSTGQWHGHCHGCLEEERNGLLSIKALIDPNNVQWKLSDWTANQEDMADCCAWYGVGCDNTTRRVVQLSLSDARDKTLGDWLLNASLFLPFEELQSLDLSANRLAGCFENQGFGVPSSSKLSRLDVLDPSLNPFNDDSILSCLSGLLSLKSLDLSANRLEGSGCFNGDNLNIA</sequence>
<keyword evidence="7" id="KW-1185">Reference proteome</keyword>
<evidence type="ECO:0000313" key="6">
    <source>
        <dbReference type="EMBL" id="KAB5556097.1"/>
    </source>
</evidence>
<name>A0A5N5MM83_9ROSI</name>
<reference evidence="7" key="1">
    <citation type="journal article" date="2019" name="Gigascience">
        <title>De novo genome assembly of the endangered Acer yangbiense, a plant species with extremely small populations endemic to Yunnan Province, China.</title>
        <authorList>
            <person name="Yang J."/>
            <person name="Wariss H.M."/>
            <person name="Tao L."/>
            <person name="Zhang R."/>
            <person name="Yun Q."/>
            <person name="Hollingsworth P."/>
            <person name="Dao Z."/>
            <person name="Luo G."/>
            <person name="Guo H."/>
            <person name="Ma Y."/>
            <person name="Sun W."/>
        </authorList>
    </citation>
    <scope>NUCLEOTIDE SEQUENCE [LARGE SCALE GENOMIC DNA]</scope>
    <source>
        <strain evidence="7">cv. br00</strain>
    </source>
</reference>
<evidence type="ECO:0000256" key="4">
    <source>
        <dbReference type="SAM" id="SignalP"/>
    </source>
</evidence>
<feature type="domain" description="Leucine-rich repeat-containing N-terminal plant-type" evidence="5">
    <location>
        <begin position="33"/>
        <end position="77"/>
    </location>
</feature>
<protein>
    <recommendedName>
        <fullName evidence="5">Leucine-rich repeat-containing N-terminal plant-type domain-containing protein</fullName>
    </recommendedName>
</protein>
<evidence type="ECO:0000313" key="7">
    <source>
        <dbReference type="Proteomes" id="UP000326939"/>
    </source>
</evidence>
<dbReference type="Gene3D" id="3.80.10.10">
    <property type="entry name" value="Ribonuclease Inhibitor"/>
    <property type="match status" value="1"/>
</dbReference>
<keyword evidence="2 4" id="KW-0732">Signal</keyword>
<dbReference type="PRINTS" id="PR00019">
    <property type="entry name" value="LEURICHRPT"/>
</dbReference>
<evidence type="ECO:0000256" key="2">
    <source>
        <dbReference type="ARBA" id="ARBA00022729"/>
    </source>
</evidence>
<proteinExistence type="predicted"/>
<dbReference type="InterPro" id="IPR013210">
    <property type="entry name" value="LRR_N_plant-typ"/>
</dbReference>
<accession>A0A5N5MM83</accession>
<feature type="chain" id="PRO_5024291186" description="Leucine-rich repeat-containing N-terminal plant-type domain-containing protein" evidence="4">
    <location>
        <begin position="27"/>
        <end position="191"/>
    </location>
</feature>
<dbReference type="PANTHER" id="PTHR48060">
    <property type="entry name" value="DNA DAMAGE-REPAIR/TOLERATION PROTEIN DRT100"/>
    <property type="match status" value="1"/>
</dbReference>
<dbReference type="InterPro" id="IPR032675">
    <property type="entry name" value="LRR_dom_sf"/>
</dbReference>
<dbReference type="InterPro" id="IPR053211">
    <property type="entry name" value="DNA_repair-toleration"/>
</dbReference>
<evidence type="ECO:0000259" key="5">
    <source>
        <dbReference type="Pfam" id="PF08263"/>
    </source>
</evidence>
<comment type="caution">
    <text evidence="6">The sequence shown here is derived from an EMBL/GenBank/DDBJ whole genome shotgun (WGS) entry which is preliminary data.</text>
</comment>
<keyword evidence="1" id="KW-0433">Leucine-rich repeat</keyword>
<evidence type="ECO:0000256" key="3">
    <source>
        <dbReference type="ARBA" id="ARBA00022737"/>
    </source>
</evidence>
<dbReference type="EMBL" id="VDCV01000005">
    <property type="protein sequence ID" value="KAB5556097.1"/>
    <property type="molecule type" value="Genomic_DNA"/>
</dbReference>
<feature type="signal peptide" evidence="4">
    <location>
        <begin position="1"/>
        <end position="26"/>
    </location>
</feature>